<dbReference type="InterPro" id="IPR017871">
    <property type="entry name" value="ABC_transporter-like_CS"/>
</dbReference>
<dbReference type="PROSITE" id="PS00211">
    <property type="entry name" value="ABC_TRANSPORTER_1"/>
    <property type="match status" value="1"/>
</dbReference>
<dbReference type="EMBL" id="RQTE01000112">
    <property type="protein sequence ID" value="RZI02263.1"/>
    <property type="molecule type" value="Genomic_DNA"/>
</dbReference>
<dbReference type="Pfam" id="PF00005">
    <property type="entry name" value="ABC_tran"/>
    <property type="match status" value="1"/>
</dbReference>
<feature type="domain" description="ABC transporter" evidence="4">
    <location>
        <begin position="5"/>
        <end position="223"/>
    </location>
</feature>
<dbReference type="InterPro" id="IPR003593">
    <property type="entry name" value="AAA+_ATPase"/>
</dbReference>
<evidence type="ECO:0000313" key="8">
    <source>
        <dbReference type="Proteomes" id="UP000595942"/>
    </source>
</evidence>
<evidence type="ECO:0000259" key="4">
    <source>
        <dbReference type="PROSITE" id="PS50893"/>
    </source>
</evidence>
<dbReference type="GO" id="GO:0016887">
    <property type="term" value="F:ATP hydrolysis activity"/>
    <property type="evidence" value="ECO:0007669"/>
    <property type="project" value="InterPro"/>
</dbReference>
<reference evidence="6 7" key="1">
    <citation type="submission" date="2018-11" db="EMBL/GenBank/DDBJ databases">
        <title>Genomic profiling of Staphylococcus species from a Poultry farm system in KwaZulu-Natal, South Africa.</title>
        <authorList>
            <person name="Amoako D.G."/>
            <person name="Somboro A.M."/>
            <person name="Abia A.L.K."/>
            <person name="Bester L.A."/>
            <person name="Essack S.Y."/>
        </authorList>
    </citation>
    <scope>NUCLEOTIDE SEQUENCE [LARGE SCALE GENOMIC DNA]</scope>
    <source>
        <strain evidence="6 7">SA11</strain>
    </source>
</reference>
<dbReference type="EMBL" id="CP068073">
    <property type="protein sequence ID" value="QQS81875.1"/>
    <property type="molecule type" value="Genomic_DNA"/>
</dbReference>
<organism evidence="6 7">
    <name type="scientific">Staphylococcus condimenti</name>
    <dbReference type="NCBI Taxonomy" id="70255"/>
    <lineage>
        <taxon>Bacteria</taxon>
        <taxon>Bacillati</taxon>
        <taxon>Bacillota</taxon>
        <taxon>Bacilli</taxon>
        <taxon>Bacillales</taxon>
        <taxon>Staphylococcaceae</taxon>
        <taxon>Staphylococcus</taxon>
    </lineage>
</organism>
<sequence length="223" mass="25061">MTTILELKDVCYKVDKRLIIDHIDLTVKDGEKIAVVGPSGSGKSTLFHLLNNLISPTDGELFYKGKPYKDYQPESLRRQISYMPQSTELFDSTIGENLAFPALARNDKFDSDRAKKLLASFGLGDYKLDTNVEFLSGGERQRICLARQLMYIPDVLLLDEATSALDADNTKKAEDAIFSLAKDEGVSVMWITHSYDQSMSHFDRRIDIVDGKINKDNKGDIDV</sequence>
<dbReference type="Gene3D" id="3.40.50.300">
    <property type="entry name" value="P-loop containing nucleotide triphosphate hydrolases"/>
    <property type="match status" value="1"/>
</dbReference>
<dbReference type="PANTHER" id="PTHR43423:SF1">
    <property type="entry name" value="ABC TRANSPORTER I FAMILY MEMBER 17"/>
    <property type="match status" value="1"/>
</dbReference>
<dbReference type="GeneID" id="93725771"/>
<name>A0A3S4SYY1_9STAP</name>
<dbReference type="OrthoDB" id="9785080at2"/>
<evidence type="ECO:0000313" key="7">
    <source>
        <dbReference type="Proteomes" id="UP000293854"/>
    </source>
</evidence>
<evidence type="ECO:0000313" key="5">
    <source>
        <dbReference type="EMBL" id="QQS81875.1"/>
    </source>
</evidence>
<evidence type="ECO:0000313" key="6">
    <source>
        <dbReference type="EMBL" id="RZI02263.1"/>
    </source>
</evidence>
<evidence type="ECO:0000256" key="1">
    <source>
        <dbReference type="ARBA" id="ARBA00022448"/>
    </source>
</evidence>
<evidence type="ECO:0000256" key="3">
    <source>
        <dbReference type="ARBA" id="ARBA00022840"/>
    </source>
</evidence>
<dbReference type="RefSeq" id="WP_103163147.1">
    <property type="nucleotide sequence ID" value="NZ_CP015114.1"/>
</dbReference>
<dbReference type="Proteomes" id="UP000595942">
    <property type="component" value="Chromosome"/>
</dbReference>
<proteinExistence type="predicted"/>
<dbReference type="PROSITE" id="PS50893">
    <property type="entry name" value="ABC_TRANSPORTER_2"/>
    <property type="match status" value="1"/>
</dbReference>
<dbReference type="InterPro" id="IPR003439">
    <property type="entry name" value="ABC_transporter-like_ATP-bd"/>
</dbReference>
<reference evidence="5 8" key="2">
    <citation type="submission" date="2021-01" db="EMBL/GenBank/DDBJ databases">
        <title>FDA dAtabase for Regulatory Grade micrObial Sequences (FDA-ARGOS): Supporting development and validation of Infectious Disease Dx tests.</title>
        <authorList>
            <person name="Sproer C."/>
            <person name="Gronow S."/>
            <person name="Severitt S."/>
            <person name="Schroder I."/>
            <person name="Tallon L."/>
            <person name="Sadzewicz L."/>
            <person name="Zhao X."/>
            <person name="Boylan J."/>
            <person name="Ott S."/>
            <person name="Bowen H."/>
            <person name="Vavikolanu K."/>
            <person name="Mehta A."/>
            <person name="Aluvathingal J."/>
            <person name="Nadendla S."/>
            <person name="Lowell S."/>
            <person name="Myers T."/>
            <person name="Yan Y."/>
            <person name="Sichtig H."/>
        </authorList>
    </citation>
    <scope>NUCLEOTIDE SEQUENCE [LARGE SCALE GENOMIC DNA]</scope>
    <source>
        <strain evidence="5 8">FDAARGOS_1148</strain>
    </source>
</reference>
<protein>
    <submittedName>
        <fullName evidence="6">ATP-binding cassette domain-containing protein</fullName>
    </submittedName>
</protein>
<dbReference type="GO" id="GO:0005524">
    <property type="term" value="F:ATP binding"/>
    <property type="evidence" value="ECO:0007669"/>
    <property type="project" value="UniProtKB-KW"/>
</dbReference>
<keyword evidence="3 6" id="KW-0067">ATP-binding</keyword>
<dbReference type="PANTHER" id="PTHR43423">
    <property type="entry name" value="ABC TRANSPORTER I FAMILY MEMBER 17"/>
    <property type="match status" value="1"/>
</dbReference>
<keyword evidence="8" id="KW-1185">Reference proteome</keyword>
<gene>
    <name evidence="6" type="ORF">EIG99_06710</name>
    <name evidence="5" type="ORF">I6J05_08040</name>
</gene>
<keyword evidence="1" id="KW-0813">Transport</keyword>
<accession>A0A3S4SYY1</accession>
<dbReference type="SMART" id="SM00382">
    <property type="entry name" value="AAA"/>
    <property type="match status" value="1"/>
</dbReference>
<dbReference type="SUPFAM" id="SSF52540">
    <property type="entry name" value="P-loop containing nucleoside triphosphate hydrolases"/>
    <property type="match status" value="1"/>
</dbReference>
<dbReference type="InterPro" id="IPR027417">
    <property type="entry name" value="P-loop_NTPase"/>
</dbReference>
<dbReference type="Proteomes" id="UP000293854">
    <property type="component" value="Unassembled WGS sequence"/>
</dbReference>
<dbReference type="CDD" id="cd03228">
    <property type="entry name" value="ABCC_MRP_Like"/>
    <property type="match status" value="1"/>
</dbReference>
<evidence type="ECO:0000256" key="2">
    <source>
        <dbReference type="ARBA" id="ARBA00022741"/>
    </source>
</evidence>
<keyword evidence="2" id="KW-0547">Nucleotide-binding</keyword>
<dbReference type="AlphaFoldDB" id="A0A3S4SYY1"/>